<dbReference type="EMBL" id="MWMI01000006">
    <property type="protein sequence ID" value="RIB35124.1"/>
    <property type="molecule type" value="Genomic_DNA"/>
</dbReference>
<dbReference type="InterPro" id="IPR037138">
    <property type="entry name" value="His_deacetylse_dom_sf"/>
</dbReference>
<dbReference type="PANTHER" id="PTHR10625:SF10">
    <property type="entry name" value="HISTONE DEACETYLASE HDAC1"/>
    <property type="match status" value="1"/>
</dbReference>
<evidence type="ECO:0000259" key="1">
    <source>
        <dbReference type="Pfam" id="PF00850"/>
    </source>
</evidence>
<dbReference type="AlphaFoldDB" id="A0A397WM02"/>
<evidence type="ECO:0000313" key="3">
    <source>
        <dbReference type="Proteomes" id="UP000266622"/>
    </source>
</evidence>
<dbReference type="InterPro" id="IPR000286">
    <property type="entry name" value="HDACs"/>
</dbReference>
<dbReference type="GO" id="GO:0004407">
    <property type="term" value="F:histone deacetylase activity"/>
    <property type="evidence" value="ECO:0007669"/>
    <property type="project" value="TreeGrafter"/>
</dbReference>
<reference evidence="2 3" key="1">
    <citation type="journal article" date="2018" name="Syst. Appl. Microbiol.">
        <title>A new symbiotic nanoarchaeote (Candidatus Nanoclepta minutus) and its host (Zestosphaera tikiterensis gen. nov., sp. nov.) from a New Zealand hot spring.</title>
        <authorList>
            <person name="St John E."/>
            <person name="Liu Y."/>
            <person name="Podar M."/>
            <person name="Stott M.B."/>
            <person name="Meneghin J."/>
            <person name="Chen Z."/>
            <person name="Lagutin K."/>
            <person name="Mitchell K."/>
            <person name="Reysenbach A.L."/>
        </authorList>
    </citation>
    <scope>NUCLEOTIDE SEQUENCE [LARGE SCALE GENOMIC DNA]</scope>
    <source>
        <strain evidence="2">NZ3</strain>
    </source>
</reference>
<dbReference type="InterPro" id="IPR023696">
    <property type="entry name" value="Ureohydrolase_dom_sf"/>
</dbReference>
<dbReference type="Pfam" id="PF00850">
    <property type="entry name" value="Hist_deacetyl"/>
    <property type="match status" value="1"/>
</dbReference>
<dbReference type="SUPFAM" id="SSF52768">
    <property type="entry name" value="Arginase/deacetylase"/>
    <property type="match status" value="1"/>
</dbReference>
<name>A0A397WM02_9ARCH</name>
<dbReference type="GO" id="GO:0040029">
    <property type="term" value="P:epigenetic regulation of gene expression"/>
    <property type="evidence" value="ECO:0007669"/>
    <property type="project" value="TreeGrafter"/>
</dbReference>
<accession>A0A397WM02</accession>
<evidence type="ECO:0000313" key="2">
    <source>
        <dbReference type="EMBL" id="RIB35124.1"/>
    </source>
</evidence>
<dbReference type="Gene3D" id="3.40.800.20">
    <property type="entry name" value="Histone deacetylase domain"/>
    <property type="match status" value="1"/>
</dbReference>
<gene>
    <name evidence="2" type="ORF">BXU00_03280</name>
</gene>
<protein>
    <recommendedName>
        <fullName evidence="1">Histone deacetylase domain-containing protein</fullName>
    </recommendedName>
</protein>
<feature type="domain" description="Histone deacetylase" evidence="1">
    <location>
        <begin position="8"/>
        <end position="280"/>
    </location>
</feature>
<organism evidence="2 3">
    <name type="scientific">Candidatus Nanoclepta minutus</name>
    <dbReference type="NCBI Taxonomy" id="1940235"/>
    <lineage>
        <taxon>Archaea</taxon>
        <taxon>Nanobdellota</taxon>
        <taxon>Candidatus Nanoclepta</taxon>
    </lineage>
</organism>
<sequence length="283" mass="33644">MYHNNPKHIENRDRLRPIIRLIKEEKIKYERPYNLNRKIYRFLSLAHSWKYIKKINRIFKKAYKKRKIIYIDKDTYISPRSYLSSFYSVLSGIKAIDIEEERIFIPTRPPGHHAGRNGKVNSTQGFCIFNNIAIAAMYARKKYRTLILDVDIHHGNGTEDIIKNKKNVFYISTHARDYYPFTGYESYSNIINYPLDWGTDDKEYIKVFKNEIEQKIKEIDPDIILISLGLDMHVKDPLSVFKVTEESYKYVFKSLGGYKTIYFLEGGYNEEVIYIIVKHLLKL</sequence>
<dbReference type="Proteomes" id="UP000266622">
    <property type="component" value="Unassembled WGS sequence"/>
</dbReference>
<proteinExistence type="predicted"/>
<comment type="caution">
    <text evidence="2">The sequence shown here is derived from an EMBL/GenBank/DDBJ whole genome shotgun (WGS) entry which is preliminary data.</text>
</comment>
<dbReference type="PANTHER" id="PTHR10625">
    <property type="entry name" value="HISTONE DEACETYLASE HDAC1-RELATED"/>
    <property type="match status" value="1"/>
</dbReference>
<dbReference type="CDD" id="cd09992">
    <property type="entry name" value="HDAC_classII"/>
    <property type="match status" value="1"/>
</dbReference>
<dbReference type="InterPro" id="IPR023801">
    <property type="entry name" value="His_deacetylse_dom"/>
</dbReference>
<dbReference type="PRINTS" id="PR01270">
    <property type="entry name" value="HDASUPER"/>
</dbReference>